<dbReference type="Proteomes" id="UP000000378">
    <property type="component" value="Chromosome"/>
</dbReference>
<sequence>MTAVKRTLCVFAILVATLTAMGPGYARWSDVLKVRMRGETGILAVGIRCEEVRDGYQGHCNKECGSSNVAWVDGFYSCDFDGEPAYESGDLLVNAGCPHYSPVCRVEIGNGGTIPARLKGLNLEWSSGDTPGWVTVFRWTLILPDGQTACGVNLGSLNRALEDCVLDPGQAVSLEFSTRCMSDTANGILTVRPDYVRWNKPLE</sequence>
<organism evidence="1 2">
    <name type="scientific">Syntrophothermus lipocalidus (strain DSM 12680 / TGB-C1)</name>
    <dbReference type="NCBI Taxonomy" id="643648"/>
    <lineage>
        <taxon>Bacteria</taxon>
        <taxon>Bacillati</taxon>
        <taxon>Bacillota</taxon>
        <taxon>Clostridia</taxon>
        <taxon>Eubacteriales</taxon>
        <taxon>Syntrophomonadaceae</taxon>
        <taxon>Syntrophothermus</taxon>
    </lineage>
</organism>
<dbReference type="AlphaFoldDB" id="D7CMU6"/>
<dbReference type="OrthoDB" id="2026298at2"/>
<dbReference type="RefSeq" id="WP_013175433.1">
    <property type="nucleotide sequence ID" value="NC_014220.1"/>
</dbReference>
<reference evidence="2" key="1">
    <citation type="journal article" date="2010" name="Stand. Genomic Sci.">
        <title>Complete genome sequence of Syntrophothermus lipocalidus type strain (TGB-C1T).</title>
        <authorList>
            <consortium name="US DOE Joint Genome Institute (JGI-PGF)"/>
            <person name="Djao O."/>
            <person name="Zhang X."/>
            <person name="Lucas S."/>
            <person name="Lapidus A."/>
            <person name="Glavina Del Rio T."/>
            <person name="Nolan M."/>
            <person name="Tice H."/>
            <person name="Cheng J."/>
            <person name="Han C."/>
            <person name="Tapia R."/>
            <person name="Goodwin L."/>
            <person name="Pitluck S."/>
            <person name="Liolios K."/>
            <person name="Ivanova N."/>
            <person name="Mavromatis K."/>
            <person name="Mikhailova N."/>
            <person name="Ovchinnikova G."/>
            <person name="Pati A."/>
            <person name="Brambilla E."/>
            <person name="Chen A."/>
            <person name="Palaniappan K."/>
            <person name="Land M."/>
            <person name="Hauser L."/>
            <person name="Chang Y."/>
            <person name="Jeffries C."/>
            <person name="Rohde M."/>
            <person name="Sikorski J."/>
            <person name="Spring S."/>
            <person name="Goker M."/>
            <person name="Detter J."/>
            <person name="Woyke T."/>
            <person name="Bristow J."/>
            <person name="Eisen J."/>
            <person name="Markowitz V."/>
            <person name="Hugenholtz P."/>
            <person name="Kyrpides N."/>
            <person name="Klenk H."/>
        </authorList>
    </citation>
    <scope>NUCLEOTIDE SEQUENCE [LARGE SCALE GENOMIC DNA]</scope>
    <source>
        <strain evidence="2">DSM 12680 / TGB-C1</strain>
    </source>
</reference>
<dbReference type="EMBL" id="CP002048">
    <property type="protein sequence ID" value="ADI02031.1"/>
    <property type="molecule type" value="Genomic_DNA"/>
</dbReference>
<dbReference type="STRING" id="643648.Slip_1259"/>
<dbReference type="eggNOG" id="ENOG5034942">
    <property type="taxonomic scope" value="Bacteria"/>
</dbReference>
<accession>D7CMU6</accession>
<dbReference type="KEGG" id="slp:Slip_1259"/>
<proteinExistence type="predicted"/>
<evidence type="ECO:0000313" key="1">
    <source>
        <dbReference type="EMBL" id="ADI02031.1"/>
    </source>
</evidence>
<reference evidence="1 2" key="2">
    <citation type="journal article" date="2010" name="Stand. Genomic Sci.">
        <title>Complete genome sequence of Syntrophothermus lipocalidus type strain (TGB-C1).</title>
        <authorList>
            <person name="Djao O.D."/>
            <person name="Zhang X."/>
            <person name="Lucas S."/>
            <person name="Lapidus A."/>
            <person name="Del Rio T.G."/>
            <person name="Nolan M."/>
            <person name="Tice H."/>
            <person name="Cheng J.F."/>
            <person name="Han C."/>
            <person name="Tapia R."/>
            <person name="Goodwin L."/>
            <person name="Pitluck S."/>
            <person name="Liolios K."/>
            <person name="Ivanova N."/>
            <person name="Mavromatis K."/>
            <person name="Mikhailova N."/>
            <person name="Ovchinnikova G."/>
            <person name="Pati A."/>
            <person name="Brambilla E."/>
            <person name="Chen A."/>
            <person name="Palaniappan K."/>
            <person name="Land M."/>
            <person name="Hauser L."/>
            <person name="Chang Y.J."/>
            <person name="Jeffries C.D."/>
            <person name="Rohde M."/>
            <person name="Sikorski J."/>
            <person name="Spring S."/>
            <person name="Goker M."/>
            <person name="Detter J.C."/>
            <person name="Woyke T."/>
            <person name="Bristow J."/>
            <person name="Eisen J.A."/>
            <person name="Markowitz V."/>
            <person name="Hugenholtz P."/>
            <person name="Kyrpides N.C."/>
            <person name="Klenk H.P."/>
        </authorList>
    </citation>
    <scope>NUCLEOTIDE SEQUENCE [LARGE SCALE GENOMIC DNA]</scope>
    <source>
        <strain evidence="2">DSM 12680 / TGB-C1</strain>
    </source>
</reference>
<gene>
    <name evidence="1" type="ordered locus">Slip_1259</name>
</gene>
<dbReference type="HOGENOM" id="CLU_1377561_0_0_9"/>
<evidence type="ECO:0000313" key="2">
    <source>
        <dbReference type="Proteomes" id="UP000000378"/>
    </source>
</evidence>
<name>D7CMU6_SYNLT</name>
<keyword evidence="2" id="KW-1185">Reference proteome</keyword>
<protein>
    <submittedName>
        <fullName evidence="1">Uncharacterized protein</fullName>
    </submittedName>
</protein>